<dbReference type="Pfam" id="PF00431">
    <property type="entry name" value="CUB"/>
    <property type="match status" value="11"/>
</dbReference>
<evidence type="ECO:0000313" key="11">
    <source>
        <dbReference type="Proteomes" id="UP001208570"/>
    </source>
</evidence>
<keyword evidence="1 8" id="KW-0732">Signal</keyword>
<feature type="region of interest" description="Disordered" evidence="6">
    <location>
        <begin position="2713"/>
        <end position="2844"/>
    </location>
</feature>
<feature type="compositionally biased region" description="Polar residues" evidence="6">
    <location>
        <begin position="866"/>
        <end position="880"/>
    </location>
</feature>
<keyword evidence="7" id="KW-1133">Transmembrane helix</keyword>
<feature type="domain" description="CUB" evidence="9">
    <location>
        <begin position="2596"/>
        <end position="2707"/>
    </location>
</feature>
<feature type="region of interest" description="Disordered" evidence="6">
    <location>
        <begin position="1672"/>
        <end position="1691"/>
    </location>
</feature>
<dbReference type="InterPro" id="IPR000859">
    <property type="entry name" value="CUB_dom"/>
</dbReference>
<feature type="region of interest" description="Disordered" evidence="6">
    <location>
        <begin position="20"/>
        <end position="119"/>
    </location>
</feature>
<feature type="region of interest" description="Disordered" evidence="6">
    <location>
        <begin position="520"/>
        <end position="633"/>
    </location>
</feature>
<dbReference type="CDD" id="cd00041">
    <property type="entry name" value="CUB"/>
    <property type="match status" value="10"/>
</dbReference>
<feature type="domain" description="CUB" evidence="9">
    <location>
        <begin position="1061"/>
        <end position="1170"/>
    </location>
</feature>
<evidence type="ECO:0000256" key="5">
    <source>
        <dbReference type="PROSITE-ProRule" id="PRU00059"/>
    </source>
</evidence>
<sequence>MINFFASGVIINFFAVNTAPSSTTTSNPSSTTSITTATTTPTTTTTTTTTTPTPVPTITTTPTTAPTTDTPAPTSRATPTPYRTQTPRTTPTPYRTQTPRTTPTPYRTQTPRSTFSPYPTAPSTLSYLFTLTPSPTAVPATFTFRPTPSPTPTPTHTPRPTNSPTAGSPTTRSYIFTHSPTPSHPSTSFTPTPSPTRNNPTNQATSTVSYIFTFSPVPVTQSSASVTQTPPHIQTPTTTQRLPAGRTTHNPPVTPTIETTSTMRKTTPKRPTSTSPFVTTVRSSSLDTTTPRIRPTLSTTSRISNTKRQSVVTKISSSITTTTTTTTPASSTTSRTKGCGAALYNSTGTVSSPGYPNGYDDNLDCYYDILLYNNPSGIVRIRFLDFSIEYSDYCKKDYVEIYDGTTNEPLYKTLCGSQLPPTLSMKKDYVVVRFVSDDRISGPGFKFTYSSDDGLEQCYPQHLEHEDLGVLFTEDLKFSKHIGAAVNKGNRVVGAIRRSFRYLDKAMLVQLYKSLVRDSTTSTTTTTTSTTSTPGTTTTASTPSATPSATTTTNPTTTITTTTTATTTSTTSRITPSTTTLTSTTPSTTSAYPSTTPPVSTTNSSTLSVTASTTSTTTRASTSSTSIVPPSPSTITLLITTTTLPVSTKPITTPSRVYTKSSTTPSRVYTKPSTTPSRVYTKPSTTPSRVYTKPSTTPSRVYTKPSTTPSRIYTKPSTTPSRIYTKPSTTPSRVYTKPSTTPSRIYTKPNTTPSRVYTKPSTIPSTVSTKPNTSPTLVSTIKTINPTPVSTQIKTNPAPTSTKVSISPSPVSTITKTSPPPTSTKVSISPTPVSTITKTSPPPTSTRLSTSPSVVSPRLSTSLSPYSTETNSSPQPISTNRSSTGPRPVSTRPTSSPSPISTIPNTISPKLSPTPPISPGPSSTISTSTRSITTSPIVITPSFTPVHFTTSTATPSSDPGKPSSTSTISSTTLPSSTKPDTTPTVSTPAPITLSGPATLPITPTSTTLLTTTPSSTNYPPTSTLLSTTSLPIFTISSTTPTTTTTGMSANSTGTPVTLISCGGQLNTPNTLITSPSYPENYPKDIQCIWSIVAPPGTRIRLQLISLDLEVSPGCVYDRLDIIDSDATLIERLCGDDVPTQIESIGNKMTVFFVSDAEEARSGFQATYTFIGEPSTVTANPEKCGERLISDNGTFHSPNYPDHYPDNITCYWIIESPPGYYIQLTFNVSDIEVVESCLNDYIEIYDSDGYIIGRYCGTDLPPTIFSIQNSLTIYMETDGQITRPGFIASYRFLLDYNVTSSTMTSTTSSSATSADLSCGGTLELSSGTITSPGYPVHYPKRIFCQWTIRTSVGTAIKLTFDSFDVSGDGLSCSGDYLTVFDADDTEVGRYCGSGRFPRIISNGGQMRVTFQADGRGQQGRGFVLSYGQLKLDELNGSSTESFLATSQPITTSVTDALTETSLSEALASVTTELGNTESSEKWYSTSYETERFTVNNPTLGSSYLEHLDDRTSTGYITTEEEGTTMAPSVGGVTTTTAAATVASALPTTTITATEGIGAAVTTAKATTTMPLHESTTTTPAIATTTATKGEQTLSSTTGTVTEASTAASSNTITTKVGNTTAAPSTSMVTATKQETETTTDLSSGRDSEQTDKIMTSTEAIHWTTIGTTSSTRKSSVISLPNGPTQKISTMDNPITTWNDTAEGTTRIGPGTFTSCSHKLQQYCIVASAVPCGGYLAWLDVITPPLRNGRYASNCRCTWIIVAPENDVIKAKFDSFALEYSINCVNDRIEIHDGTGVTLGRFCGNAVPEPVISNNNVMMVSFLSNEALQFEGFRISYEFVSTLTTTESRQQPTTSTKPTTPTPETTISATTTTTTSTTTSTTTTTTTTRPPPTTTTGFRVACRATFTKPVGSFASPNYPDGYSNNLNCQYVISAPWMYTIELYVESFRVEKIQKCSTDYVLVLGSESMPQKHCGRELEGQTIISTRNILVVVFRTDMIGTSRGFKMSYIMKTSVETPSTFLPTMIVTSAARARRTKPIFSLIKRLSSHNEERALYTENCFRNLTARSGTLTSPGYPDSYPDDLFCVWTIEATVPDSALLLTVHDFQIQDSPGCQADSVSIIDPEEISGGSYCGTSSPPEHLLPGGNVAIILRTDSRQHARGFNMSYRFLRGDNTYDGNQTEDNRHVNASIARWKKSSKFSIATSLQHPSTDPCTYTLTNSSGMIKSPRYPTNYPDKVTCMWTVKAPQGQVIELKVLDFDIEVSAYCEADQQREYRWQRVHVLIQASNTEQPNNWSTNIYNNNTVTSTTPNVIRCSGTLENVTGTLTSPGYPSNYSNNLFCKWLIKAPPGDRIELIIEDFDVEKTEKCSGDYMALIDSDQVLIEMYCGKDVPESIESTGNTLTVVFVTDSVSTDTGFSILYRRLISSNNTTSQTPISSDKTTTPGSVSNTTDSGQCFKTLTAASGNILSMNYPNNYPTNKNCEWIIQLTPGYRVELTVNDFDIQTSANCLSDVVMFVDSDNSLIGRYCGNGVPSTITSTNNSLVVIFQSDAKIVSRGFNITYRQLPPSTTSPQQTVTTVKGSTGTLVATTNKPATPYLCGGILTNSSGEIKSPGYPDSYTHNLNCQWTISIVPGSKIKISVEDFDVEPSPECRSDFVILLNTDNTLIGWYCGEKTNIPETINSSGNTITVILRTNQAVAAAGFRFKYRALNPEANQTSTTMTTSDGSNITQTTSTLSSSMSSTSSPKQLSSSTSTSSSPTSTSPATSTTTSTKLVPTKTTTTTTTTTTIPPTATSTTSLSSVTSATSTKPVPTKTTSTSTTSTTKKGSSIIGTPVSGSVTPDLTSSSRDTRSSILVTDENVTMRPERYYMTPLIGVAVSVVATALILAGIGIVITLTKGSGFVALIF</sequence>
<feature type="compositionally biased region" description="Low complexity" evidence="6">
    <location>
        <begin position="799"/>
        <end position="865"/>
    </location>
</feature>
<keyword evidence="7" id="KW-0812">Transmembrane</keyword>
<feature type="region of interest" description="Disordered" evidence="6">
    <location>
        <begin position="949"/>
        <end position="1003"/>
    </location>
</feature>
<evidence type="ECO:0000259" key="9">
    <source>
        <dbReference type="PROSITE" id="PS01180"/>
    </source>
</evidence>
<keyword evidence="2" id="KW-0677">Repeat</keyword>
<evidence type="ECO:0000256" key="2">
    <source>
        <dbReference type="ARBA" id="ARBA00022737"/>
    </source>
</evidence>
<feature type="domain" description="CUB" evidence="9">
    <location>
        <begin position="1730"/>
        <end position="1838"/>
    </location>
</feature>
<dbReference type="Proteomes" id="UP001208570">
    <property type="component" value="Unassembled WGS sequence"/>
</dbReference>
<feature type="domain" description="CUB" evidence="9">
    <location>
        <begin position="2211"/>
        <end position="2267"/>
    </location>
</feature>
<feature type="chain" id="PRO_5042095472" description="CUB domain-containing protein" evidence="8">
    <location>
        <begin position="22"/>
        <end position="2904"/>
    </location>
</feature>
<dbReference type="InterPro" id="IPR035914">
    <property type="entry name" value="Sperma_CUB_dom_sf"/>
</dbReference>
<feature type="domain" description="CUB" evidence="9">
    <location>
        <begin position="1900"/>
        <end position="2009"/>
    </location>
</feature>
<feature type="region of interest" description="Disordered" evidence="6">
    <location>
        <begin position="1615"/>
        <end position="1649"/>
    </location>
</feature>
<evidence type="ECO:0000313" key="10">
    <source>
        <dbReference type="EMBL" id="KAK2148838.1"/>
    </source>
</evidence>
<dbReference type="Gene3D" id="2.60.120.290">
    <property type="entry name" value="Spermadhesin, CUB domain"/>
    <property type="match status" value="11"/>
</dbReference>
<comment type="caution">
    <text evidence="5">Lacks conserved residue(s) required for the propagation of feature annotation.</text>
</comment>
<accession>A0AAD9MYF9</accession>
<feature type="domain" description="CUB" evidence="9">
    <location>
        <begin position="1183"/>
        <end position="1292"/>
    </location>
</feature>
<evidence type="ECO:0000256" key="7">
    <source>
        <dbReference type="SAM" id="Phobius"/>
    </source>
</evidence>
<feature type="compositionally biased region" description="Pro residues" evidence="6">
    <location>
        <begin position="147"/>
        <end position="157"/>
    </location>
</feature>
<feature type="domain" description="CUB" evidence="9">
    <location>
        <begin position="2057"/>
        <end position="2167"/>
    </location>
</feature>
<feature type="compositionally biased region" description="Low complexity" evidence="6">
    <location>
        <begin position="227"/>
        <end position="240"/>
    </location>
</feature>
<feature type="domain" description="CUB" evidence="9">
    <location>
        <begin position="2453"/>
        <end position="2562"/>
    </location>
</feature>
<feature type="region of interest" description="Disordered" evidence="6">
    <location>
        <begin position="2427"/>
        <end position="2448"/>
    </location>
</feature>
<dbReference type="FunFam" id="2.60.120.290:FF:000013">
    <property type="entry name" value="Membrane frizzled-related protein"/>
    <property type="match status" value="6"/>
</dbReference>
<feature type="compositionally biased region" description="Polar residues" evidence="6">
    <location>
        <begin position="654"/>
        <end position="798"/>
    </location>
</feature>
<organism evidence="10 11">
    <name type="scientific">Paralvinella palmiformis</name>
    <dbReference type="NCBI Taxonomy" id="53620"/>
    <lineage>
        <taxon>Eukaryota</taxon>
        <taxon>Metazoa</taxon>
        <taxon>Spiralia</taxon>
        <taxon>Lophotrochozoa</taxon>
        <taxon>Annelida</taxon>
        <taxon>Polychaeta</taxon>
        <taxon>Sedentaria</taxon>
        <taxon>Canalipalpata</taxon>
        <taxon>Terebellida</taxon>
        <taxon>Terebelliformia</taxon>
        <taxon>Alvinellidae</taxon>
        <taxon>Paralvinella</taxon>
    </lineage>
</organism>
<feature type="compositionally biased region" description="Low complexity" evidence="6">
    <location>
        <begin position="881"/>
        <end position="911"/>
    </location>
</feature>
<dbReference type="FunFam" id="2.60.120.290:FF:000003">
    <property type="entry name" value="Neuropilin"/>
    <property type="match status" value="1"/>
</dbReference>
<feature type="domain" description="CUB" evidence="9">
    <location>
        <begin position="1317"/>
        <end position="1428"/>
    </location>
</feature>
<evidence type="ECO:0000256" key="8">
    <source>
        <dbReference type="SAM" id="SignalP"/>
    </source>
</evidence>
<dbReference type="SMART" id="SM00042">
    <property type="entry name" value="CUB"/>
    <property type="match status" value="11"/>
</dbReference>
<evidence type="ECO:0000256" key="6">
    <source>
        <dbReference type="SAM" id="MobiDB-lite"/>
    </source>
</evidence>
<gene>
    <name evidence="10" type="ORF">LSH36_480g02066</name>
</gene>
<protein>
    <recommendedName>
        <fullName evidence="9">CUB domain-containing protein</fullName>
    </recommendedName>
</protein>
<feature type="compositionally biased region" description="Polar residues" evidence="6">
    <location>
        <begin position="277"/>
        <end position="309"/>
    </location>
</feature>
<feature type="domain" description="CUB" evidence="9">
    <location>
        <begin position="339"/>
        <end position="452"/>
    </location>
</feature>
<feature type="region of interest" description="Disordered" evidence="6">
    <location>
        <begin position="647"/>
        <end position="930"/>
    </location>
</feature>
<feature type="compositionally biased region" description="Low complexity" evidence="6">
    <location>
        <begin position="20"/>
        <end position="112"/>
    </location>
</feature>
<feature type="compositionally biased region" description="Low complexity" evidence="6">
    <location>
        <begin position="1850"/>
        <end position="1886"/>
    </location>
</feature>
<feature type="compositionally biased region" description="Low complexity" evidence="6">
    <location>
        <begin position="962"/>
        <end position="988"/>
    </location>
</feature>
<reference evidence="10" key="1">
    <citation type="journal article" date="2023" name="Mol. Biol. Evol.">
        <title>Third-Generation Sequencing Reveals the Adaptive Role of the Epigenome in Three Deep-Sea Polychaetes.</title>
        <authorList>
            <person name="Perez M."/>
            <person name="Aroh O."/>
            <person name="Sun Y."/>
            <person name="Lan Y."/>
            <person name="Juniper S.K."/>
            <person name="Young C.R."/>
            <person name="Angers B."/>
            <person name="Qian P.Y."/>
        </authorList>
    </citation>
    <scope>NUCLEOTIDE SEQUENCE</scope>
    <source>
        <strain evidence="10">P08H-3</strain>
    </source>
</reference>
<feature type="compositionally biased region" description="Low complexity" evidence="6">
    <location>
        <begin position="920"/>
        <end position="930"/>
    </location>
</feature>
<feature type="region of interest" description="Disordered" evidence="6">
    <location>
        <begin position="141"/>
        <end position="203"/>
    </location>
</feature>
<dbReference type="PANTHER" id="PTHR24251">
    <property type="entry name" value="OVOCHYMASE-RELATED"/>
    <property type="match status" value="1"/>
</dbReference>
<evidence type="ECO:0000256" key="3">
    <source>
        <dbReference type="ARBA" id="ARBA00023157"/>
    </source>
</evidence>
<feature type="compositionally biased region" description="Low complexity" evidence="6">
    <location>
        <begin position="176"/>
        <end position="191"/>
    </location>
</feature>
<feature type="compositionally biased region" description="Low complexity" evidence="6">
    <location>
        <begin position="2727"/>
        <end position="2830"/>
    </location>
</feature>
<keyword evidence="3" id="KW-1015">Disulfide bond</keyword>
<name>A0AAD9MYF9_9ANNE</name>
<evidence type="ECO:0000256" key="4">
    <source>
        <dbReference type="ARBA" id="ARBA00023180"/>
    </source>
</evidence>
<feature type="signal peptide" evidence="8">
    <location>
        <begin position="1"/>
        <end position="21"/>
    </location>
</feature>
<keyword evidence="7" id="KW-0472">Membrane</keyword>
<feature type="compositionally biased region" description="Low complexity" evidence="6">
    <location>
        <begin position="259"/>
        <end position="276"/>
    </location>
</feature>
<feature type="domain" description="CUB" evidence="9">
    <location>
        <begin position="2312"/>
        <end position="2421"/>
    </location>
</feature>
<feature type="compositionally biased region" description="Polar residues" evidence="6">
    <location>
        <begin position="2713"/>
        <end position="2726"/>
    </location>
</feature>
<feature type="compositionally biased region" description="Polar residues" evidence="6">
    <location>
        <begin position="1615"/>
        <end position="1627"/>
    </location>
</feature>
<dbReference type="FunFam" id="2.60.120.290:FF:000005">
    <property type="entry name" value="Procollagen C-endopeptidase enhancer 1"/>
    <property type="match status" value="2"/>
</dbReference>
<comment type="caution">
    <text evidence="10">The sequence shown here is derived from an EMBL/GenBank/DDBJ whole genome shotgun (WGS) entry which is preliminary data.</text>
</comment>
<keyword evidence="4" id="KW-0325">Glycoprotein</keyword>
<dbReference type="PANTHER" id="PTHR24251:SF50">
    <property type="entry name" value="ATTRACTIN-LIKE 1A"/>
    <property type="match status" value="1"/>
</dbReference>
<feature type="transmembrane region" description="Helical" evidence="7">
    <location>
        <begin position="2870"/>
        <end position="2893"/>
    </location>
</feature>
<dbReference type="EMBL" id="JAODUP010000480">
    <property type="protein sequence ID" value="KAK2148838.1"/>
    <property type="molecule type" value="Genomic_DNA"/>
</dbReference>
<feature type="region of interest" description="Disordered" evidence="6">
    <location>
        <begin position="222"/>
        <end position="309"/>
    </location>
</feature>
<proteinExistence type="predicted"/>
<feature type="region of interest" description="Disordered" evidence="6">
    <location>
        <begin position="1842"/>
        <end position="1895"/>
    </location>
</feature>
<dbReference type="SUPFAM" id="SSF49854">
    <property type="entry name" value="Spermadhesin, CUB domain"/>
    <property type="match status" value="11"/>
</dbReference>
<keyword evidence="11" id="KW-1185">Reference proteome</keyword>
<feature type="compositionally biased region" description="Low complexity" evidence="6">
    <location>
        <begin position="1628"/>
        <end position="1638"/>
    </location>
</feature>
<evidence type="ECO:0000256" key="1">
    <source>
        <dbReference type="ARBA" id="ARBA00022729"/>
    </source>
</evidence>
<dbReference type="PROSITE" id="PS01180">
    <property type="entry name" value="CUB"/>
    <property type="match status" value="11"/>
</dbReference>